<dbReference type="AlphaFoldDB" id="A0A6S5BZ22"/>
<reference evidence="2 3" key="1">
    <citation type="submission" date="2019-12" db="EMBL/GenBank/DDBJ databases">
        <title>complete genome sequences of Aeromonas veronii str. WP3-W19-ESBL-03 isolated from wastewater treatment plant effluent.</title>
        <authorList>
            <person name="Sekizuka T."/>
            <person name="Itokawa K."/>
            <person name="Yatsu K."/>
            <person name="Inamine Y."/>
            <person name="Kuroda M."/>
        </authorList>
    </citation>
    <scope>NUCLEOTIDE SEQUENCE [LARGE SCALE GENOMIC DNA]</scope>
    <source>
        <strain evidence="2 3">WP3-W19-ESBL-03</strain>
    </source>
</reference>
<dbReference type="PANTHER" id="PTHR30006">
    <property type="entry name" value="THIAMINE-BINDING PERIPLASMIC PROTEIN-RELATED"/>
    <property type="match status" value="1"/>
</dbReference>
<evidence type="ECO:0000313" key="3">
    <source>
        <dbReference type="Proteomes" id="UP000515442"/>
    </source>
</evidence>
<evidence type="ECO:0000313" key="2">
    <source>
        <dbReference type="EMBL" id="BBR37506.1"/>
    </source>
</evidence>
<name>A0A6S5BZ22_AERVE</name>
<dbReference type="Gene3D" id="3.40.190.10">
    <property type="entry name" value="Periplasmic binding protein-like II"/>
    <property type="match status" value="2"/>
</dbReference>
<dbReference type="SUPFAM" id="SSF53850">
    <property type="entry name" value="Periplasmic binding protein-like II"/>
    <property type="match status" value="1"/>
</dbReference>
<protein>
    <submittedName>
        <fullName evidence="2">Iron ABC transporter substrate-binding protein</fullName>
    </submittedName>
</protein>
<dbReference type="Proteomes" id="UP000515442">
    <property type="component" value="Chromosome"/>
</dbReference>
<dbReference type="PANTHER" id="PTHR30006:SF25">
    <property type="entry name" value="PHOSPHOGLYCERATE TRANSPORT REGULATORY PROTEIN PGTC"/>
    <property type="match status" value="1"/>
</dbReference>
<proteinExistence type="predicted"/>
<organism evidence="2 3">
    <name type="scientific">Aeromonas veronii</name>
    <dbReference type="NCBI Taxonomy" id="654"/>
    <lineage>
        <taxon>Bacteria</taxon>
        <taxon>Pseudomonadati</taxon>
        <taxon>Pseudomonadota</taxon>
        <taxon>Gammaproteobacteria</taxon>
        <taxon>Aeromonadales</taxon>
        <taxon>Aeromonadaceae</taxon>
        <taxon>Aeromonas</taxon>
    </lineage>
</organism>
<dbReference type="Pfam" id="PF13343">
    <property type="entry name" value="SBP_bac_6"/>
    <property type="match status" value="1"/>
</dbReference>
<dbReference type="GO" id="GO:0030288">
    <property type="term" value="C:outer membrane-bounded periplasmic space"/>
    <property type="evidence" value="ECO:0007669"/>
    <property type="project" value="TreeGrafter"/>
</dbReference>
<sequence length="419" mass="46168">MPIFCRQLPFLLVAILLPFTPLHASTLTVLTSFSEAPVKAVIEGFSRQYPAIRVEVIYRRTLPALRLLTADDAPGVDIIMSSSPTFFHTLDQAGLLAGLSAETVPPDWLTPHMLGLGNKVAVVGYSGSGIMYNRRYLDKYHLPVPTTWQQLASPQFMGHVMMSSPSQSGTTHMMVESVLQQYGWEQGWALLMRLGSNLSAITARSFGVSDGVTRGLAGAGLVIDSYARNSQARFDHVGFNILPDAVILPTYLGVARSSEHPANAARFIKYLLSAKGQAIIATPGMAKVTLNQPRLASEAKYVTDKDLLYRRAGLLKALFEQTITQQLPRLKLTWQEINGADTRGDPARERLLEQARAKASTPPLSEREASDPALLAQFDGLYDRDQSNPQTEKVMHQWRQTMEARLGEARLLVDQAVKP</sequence>
<dbReference type="EMBL" id="AP022038">
    <property type="protein sequence ID" value="BBR37506.1"/>
    <property type="molecule type" value="Genomic_DNA"/>
</dbReference>
<gene>
    <name evidence="2" type="ORF">WP3W19E03_00310</name>
</gene>
<dbReference type="RefSeq" id="WP_182938596.1">
    <property type="nucleotide sequence ID" value="NZ_AP022038.1"/>
</dbReference>
<accession>A0A6S5BZ22</accession>
<evidence type="ECO:0000256" key="1">
    <source>
        <dbReference type="ARBA" id="ARBA00022729"/>
    </source>
</evidence>
<keyword evidence="1" id="KW-0732">Signal</keyword>